<dbReference type="Proteomes" id="UP000000641">
    <property type="component" value="Chromosome"/>
</dbReference>
<feature type="domain" description="Tyrosine specific protein phosphatases" evidence="1">
    <location>
        <begin position="70"/>
        <end position="121"/>
    </location>
</feature>
<dbReference type="STRING" id="368408.Tpen_0042"/>
<dbReference type="EnsemblBacteria" id="ABL77452">
    <property type="protein sequence ID" value="ABL77452"/>
    <property type="gene ID" value="Tpen_0042"/>
</dbReference>
<evidence type="ECO:0000313" key="2">
    <source>
        <dbReference type="EMBL" id="ABL77452.1"/>
    </source>
</evidence>
<evidence type="ECO:0000313" key="3">
    <source>
        <dbReference type="Proteomes" id="UP000000641"/>
    </source>
</evidence>
<dbReference type="OrthoDB" id="117569at2157"/>
<evidence type="ECO:0000259" key="1">
    <source>
        <dbReference type="PROSITE" id="PS50056"/>
    </source>
</evidence>
<accession>A1RW72</accession>
<dbReference type="InterPro" id="IPR029021">
    <property type="entry name" value="Prot-tyrosine_phosphatase-like"/>
</dbReference>
<dbReference type="Gene3D" id="1.10.3210.10">
    <property type="entry name" value="Hypothetical protein af1432"/>
    <property type="match status" value="1"/>
</dbReference>
<name>A1RW72_THEPD</name>
<dbReference type="InterPro" id="IPR016130">
    <property type="entry name" value="Tyr_Pase_AS"/>
</dbReference>
<organism evidence="2 3">
    <name type="scientific">Thermofilum pendens (strain DSM 2475 / Hrk 5)</name>
    <dbReference type="NCBI Taxonomy" id="368408"/>
    <lineage>
        <taxon>Archaea</taxon>
        <taxon>Thermoproteota</taxon>
        <taxon>Thermoprotei</taxon>
        <taxon>Thermofilales</taxon>
        <taxon>Thermofilaceae</taxon>
        <taxon>Thermofilum</taxon>
    </lineage>
</organism>
<dbReference type="Gene3D" id="3.90.190.10">
    <property type="entry name" value="Protein tyrosine phosphatase superfamily"/>
    <property type="match status" value="1"/>
</dbReference>
<dbReference type="SUPFAM" id="SSF109604">
    <property type="entry name" value="HD-domain/PDEase-like"/>
    <property type="match status" value="1"/>
</dbReference>
<dbReference type="PROSITE" id="PS50056">
    <property type="entry name" value="TYR_PHOSPHATASE_2"/>
    <property type="match status" value="1"/>
</dbReference>
<dbReference type="PROSITE" id="PS00383">
    <property type="entry name" value="TYR_PHOSPHATASE_1"/>
    <property type="match status" value="1"/>
</dbReference>
<dbReference type="eggNOG" id="arCOG03413">
    <property type="taxonomic scope" value="Archaea"/>
</dbReference>
<dbReference type="EMBL" id="CP000505">
    <property type="protein sequence ID" value="ABL77452.1"/>
    <property type="molecule type" value="Genomic_DNA"/>
</dbReference>
<dbReference type="InterPro" id="IPR006674">
    <property type="entry name" value="HD_domain"/>
</dbReference>
<keyword evidence="3" id="KW-1185">Reference proteome</keyword>
<dbReference type="GeneID" id="4600983"/>
<dbReference type="Pfam" id="PF01966">
    <property type="entry name" value="HD"/>
    <property type="match status" value="1"/>
</dbReference>
<dbReference type="HOGENOM" id="CLU_825435_0_0_2"/>
<dbReference type="KEGG" id="tpe:Tpen_0042"/>
<dbReference type="AlphaFoldDB" id="A1RW72"/>
<dbReference type="Pfam" id="PF22785">
    <property type="entry name" value="Tc-R-P"/>
    <property type="match status" value="1"/>
</dbReference>
<sequence length="337" mass="37566">MARFRDLGGGLYWSSCPDDDLLETLAKRGLGLVVDLTEEECQYSVPSGVDRVNYPIPDFSFRAFEGVLVKAVLPSLRYLESGRGVLVHCYGGIGRSGSTVAMILALRDGSSFEGVLRRLRRLGYENETLSQALAVRWFYRVKGLLDVGFLERLLLELEDEGYWKFLDHASSVAGVALDVLESLSGIYGFDRRDYVNAYLAGLLHDVGRVLGPEERHHEVGAEWVKRNPLLRGVCDVDIVSFAVYHHRRKTRLTEDPRIERLGVKAGVIAAAVRLGDAFKNAYAGEGTYVGTELRGSRLVIVINGHLNKGVDKRRIEEKAKALEELDRSIAVEVEEEL</sequence>
<reference evidence="3" key="1">
    <citation type="journal article" date="2008" name="J. Bacteriol.">
        <title>Genome sequence of Thermofilum pendens reveals an exceptional loss of biosynthetic pathways without genome reduction.</title>
        <authorList>
            <person name="Anderson I."/>
            <person name="Rodriguez J."/>
            <person name="Susanti D."/>
            <person name="Porat I."/>
            <person name="Reich C."/>
            <person name="Ulrich L.E."/>
            <person name="Elkins J.G."/>
            <person name="Mavromatis K."/>
            <person name="Lykidis A."/>
            <person name="Kim E."/>
            <person name="Thompson L.S."/>
            <person name="Nolan M."/>
            <person name="Land M."/>
            <person name="Copeland A."/>
            <person name="Lapidus A."/>
            <person name="Lucas S."/>
            <person name="Detter C."/>
            <person name="Zhulin I.B."/>
            <person name="Olsen G.J."/>
            <person name="Whitman W."/>
            <person name="Mukhopadhyay B."/>
            <person name="Bristow J."/>
            <person name="Kyrpides N."/>
        </authorList>
    </citation>
    <scope>NUCLEOTIDE SEQUENCE [LARGE SCALE GENOMIC DNA]</scope>
    <source>
        <strain evidence="3">DSM 2475 / Hrk 5</strain>
    </source>
</reference>
<gene>
    <name evidence="2" type="ordered locus">Tpen_0042</name>
</gene>
<proteinExistence type="predicted"/>
<protein>
    <submittedName>
        <fullName evidence="2">Dual specificity protein phosphatase</fullName>
    </submittedName>
</protein>
<dbReference type="InterPro" id="IPR000387">
    <property type="entry name" value="Tyr_Pase_dom"/>
</dbReference>
<dbReference type="SUPFAM" id="SSF52799">
    <property type="entry name" value="(Phosphotyrosine protein) phosphatases II"/>
    <property type="match status" value="1"/>
</dbReference>
<dbReference type="RefSeq" id="WP_011751717.1">
    <property type="nucleotide sequence ID" value="NC_008698.1"/>
</dbReference>